<dbReference type="AlphaFoldDB" id="A0A858RD85"/>
<dbReference type="GO" id="GO:0005524">
    <property type="term" value="F:ATP binding"/>
    <property type="evidence" value="ECO:0007669"/>
    <property type="project" value="InterPro"/>
</dbReference>
<reference evidence="3 4" key="1">
    <citation type="submission" date="2020-04" db="EMBL/GenBank/DDBJ databases">
        <title>Luteolibacter sp. G-1-1-1 isolated from soil.</title>
        <authorList>
            <person name="Dahal R.H."/>
        </authorList>
    </citation>
    <scope>NUCLEOTIDE SEQUENCE [LARGE SCALE GENOMIC DNA]</scope>
    <source>
        <strain evidence="3 4">G-1-1-1</strain>
    </source>
</reference>
<dbReference type="InterPro" id="IPR001482">
    <property type="entry name" value="T2SS/T4SS_dom"/>
</dbReference>
<dbReference type="SUPFAM" id="SSF52540">
    <property type="entry name" value="P-loop containing nucleoside triphosphate hydrolases"/>
    <property type="match status" value="1"/>
</dbReference>
<accession>A0A858RD85</accession>
<keyword evidence="4" id="KW-1185">Reference proteome</keyword>
<proteinExistence type="inferred from homology"/>
<evidence type="ECO:0000259" key="2">
    <source>
        <dbReference type="Pfam" id="PF00437"/>
    </source>
</evidence>
<dbReference type="Proteomes" id="UP000501812">
    <property type="component" value="Chromosome"/>
</dbReference>
<dbReference type="Gene3D" id="3.30.450.90">
    <property type="match status" value="1"/>
</dbReference>
<dbReference type="Gene3D" id="3.40.50.300">
    <property type="entry name" value="P-loop containing nucleotide triphosphate hydrolases"/>
    <property type="match status" value="1"/>
</dbReference>
<gene>
    <name evidence="3" type="ORF">HHL09_02485</name>
</gene>
<dbReference type="EMBL" id="CP051774">
    <property type="protein sequence ID" value="QJE94692.1"/>
    <property type="molecule type" value="Genomic_DNA"/>
</dbReference>
<dbReference type="InterPro" id="IPR027417">
    <property type="entry name" value="P-loop_NTPase"/>
</dbReference>
<name>A0A858RD85_9BACT</name>
<evidence type="ECO:0000256" key="1">
    <source>
        <dbReference type="ARBA" id="ARBA00006611"/>
    </source>
</evidence>
<dbReference type="Pfam" id="PF00437">
    <property type="entry name" value="T2SSE"/>
    <property type="match status" value="1"/>
</dbReference>
<organism evidence="3 4">
    <name type="scientific">Luteolibacter luteus</name>
    <dbReference type="NCBI Taxonomy" id="2728835"/>
    <lineage>
        <taxon>Bacteria</taxon>
        <taxon>Pseudomonadati</taxon>
        <taxon>Verrucomicrobiota</taxon>
        <taxon>Verrucomicrobiia</taxon>
        <taxon>Verrucomicrobiales</taxon>
        <taxon>Verrucomicrobiaceae</taxon>
        <taxon>Luteolibacter</taxon>
    </lineage>
</organism>
<dbReference type="InterPro" id="IPR006321">
    <property type="entry name" value="PilT/PilU"/>
</dbReference>
<dbReference type="CDD" id="cd01131">
    <property type="entry name" value="PilT"/>
    <property type="match status" value="1"/>
</dbReference>
<evidence type="ECO:0000313" key="3">
    <source>
        <dbReference type="EMBL" id="QJE94692.1"/>
    </source>
</evidence>
<dbReference type="KEGG" id="luo:HHL09_02485"/>
<evidence type="ECO:0000313" key="4">
    <source>
        <dbReference type="Proteomes" id="UP000501812"/>
    </source>
</evidence>
<dbReference type="NCBIfam" id="TIGR01420">
    <property type="entry name" value="pilT_fam"/>
    <property type="match status" value="1"/>
</dbReference>
<sequence>MSQVREITDYLRQTVQLGGSDLHLSTWAPPAARVGGNLVPLEDFLLDPDTTRRLIHDTLSEAQRASLEQNWELDYALQLEGVGRFRGNVHVARGCHEAAFRHIPQEIPELGTLGHHPVVDEICQLRRGLVLVTGITGSGKSTTLAAMIKRISENRSGVIVTIEDPIEFVFSHASCLIKQREVGADTRGFPVALRQSLRQDPDVIVVSELRDLETIRIALTAAETGHLVLATLHTVDAPQSIDRLVDVFPPEQQSQIVTQLAGVIEAVVSQRLIQRADGQGRVLASEVMRASHGIRACIRERKLEQLVGLMEIGFKDGSRTIDQTIAALLNSGYITREEALFHCREKRNFPEPEASNEPKKPKSIWT</sequence>
<dbReference type="InterPro" id="IPR050921">
    <property type="entry name" value="T4SS_GSP_E_ATPase"/>
</dbReference>
<dbReference type="GO" id="GO:0016887">
    <property type="term" value="F:ATP hydrolysis activity"/>
    <property type="evidence" value="ECO:0007669"/>
    <property type="project" value="InterPro"/>
</dbReference>
<dbReference type="RefSeq" id="WP_169452913.1">
    <property type="nucleotide sequence ID" value="NZ_CP051774.1"/>
</dbReference>
<comment type="similarity">
    <text evidence="1">Belongs to the GSP E family.</text>
</comment>
<feature type="domain" description="Bacterial type II secretion system protein E" evidence="2">
    <location>
        <begin position="117"/>
        <end position="297"/>
    </location>
</feature>
<protein>
    <submittedName>
        <fullName evidence="3">PilT/PilU family type 4a pilus ATPase</fullName>
    </submittedName>
</protein>
<dbReference type="PANTHER" id="PTHR30486">
    <property type="entry name" value="TWITCHING MOTILITY PROTEIN PILT"/>
    <property type="match status" value="1"/>
</dbReference>